<comment type="caution">
    <text evidence="5">The sequence shown here is derived from an EMBL/GenBank/DDBJ whole genome shotgun (WGS) entry which is preliminary data.</text>
</comment>
<sequence length="1013" mass="111357">MSSATLSRSDFRFSIRGLLVSTAIVAAALGIWKALSLYETPPTKPVRWPSSSGGYVQFGLSDEAFTYLLISKLPHHRVYTLSSWVTRFGYTREFLGVFGSVEARYIPLGPTPTIILVDKQGKIRTGNCPVSRVEFQEFINALEAAPADPNLGWKDSIAVAEEFLQSHRNHLQRDAILLASLDPLKHRLTVRKLLVLVAIVAAVFAACVNLVRSSTPETLVSSWTDSKGGFVEVGLADTAYSHLLISQRSFEDIQLTRRDYLAFPKYTRTTLFVDGEPVKLGIKPLVIFIDGEGEVHTAACPVEFDEILRLTNSLSNLTWRERGDVMPTTSKWLETHRDLQWPSALRQSWAWYSANSSDSPSLAFLPAIVDDPQPQPNDDHSGGHAGPLAVVALVTLVVFAPVTTFEFVDCDDAVHVAGNRHLLPPSLEGVAWFWSNPYRGLYIPLAYTFFAGEAQLALNNTARDGLPQVSPAVFHTGSLLLHVVCCCLVYLLLARLVRNRWAAVAGALLFALHPLQVESVAWVSITPGLLATAFSLLALWQYTIYCQNESPAQQGGSNRVHYVIATLALIAALLCKPTAAAVPLVAACLRFGWLGRPLRSGWAGLGLWFALVVVAAGVAKSIQTDSDIQGLSAAWQRPLIATDAIAFYGYKLLLPLGLTLDYGRSPARVVEHGWLYYTWVLPAGIAVALWWGRAERPWWTAFSIFLAGLAPVLGLLPFGYQQTSTVADRYVYLAMLGPALAVAWWLASTPSRTPRRIVIAGLVFLAALSFQQARVWHDSLRLAEHGLQVNPKSYLLHMVRGEVRERQGQSTLALQDFQTAVHLAPELPAAHERVGHALLKHNKPILASEAFQQAIDIEPRYLAAYNGLGLAYTRQGRFDKAVAAFQAALTIREDSAATHNNLGEAYRLAGDQKVALREYRQAVELDPTLANAQNNLGLALVAEGNLDAAVEHYQQALQRLPNSAELHNSLGAIYFQQQQWEAARDEFAQAIELRPGFREAEANLAAVQSQLGR</sequence>
<gene>
    <name evidence="5" type="ORF">C1SCF055_LOCUS836</name>
</gene>
<dbReference type="EMBL" id="CAMXCT020000001">
    <property type="protein sequence ID" value="CAL1125621.1"/>
    <property type="molecule type" value="Genomic_DNA"/>
</dbReference>
<dbReference type="EMBL" id="CAMXCT030000001">
    <property type="protein sequence ID" value="CAL4759558.1"/>
    <property type="molecule type" value="Genomic_DNA"/>
</dbReference>
<evidence type="ECO:0000256" key="4">
    <source>
        <dbReference type="SAM" id="Phobius"/>
    </source>
</evidence>
<dbReference type="InterPro" id="IPR011990">
    <property type="entry name" value="TPR-like_helical_dom_sf"/>
</dbReference>
<dbReference type="Proteomes" id="UP001152797">
    <property type="component" value="Unassembled WGS sequence"/>
</dbReference>
<dbReference type="PANTHER" id="PTHR44227:SF3">
    <property type="entry name" value="PROTEIN O-MANNOSYL-TRANSFERASE TMTC4"/>
    <property type="match status" value="1"/>
</dbReference>
<keyword evidence="4" id="KW-0472">Membrane</keyword>
<reference evidence="6 7" key="2">
    <citation type="submission" date="2024-05" db="EMBL/GenBank/DDBJ databases">
        <authorList>
            <person name="Chen Y."/>
            <person name="Shah S."/>
            <person name="Dougan E. K."/>
            <person name="Thang M."/>
            <person name="Chan C."/>
        </authorList>
    </citation>
    <scope>NUCLEOTIDE SEQUENCE [LARGE SCALE GENOMIC DNA]</scope>
</reference>
<feature type="repeat" description="TPR" evidence="3">
    <location>
        <begin position="862"/>
        <end position="895"/>
    </location>
</feature>
<dbReference type="PROSITE" id="PS50005">
    <property type="entry name" value="TPR"/>
    <property type="match status" value="5"/>
</dbReference>
<dbReference type="OrthoDB" id="309930at2759"/>
<dbReference type="SMART" id="SM00028">
    <property type="entry name" value="TPR"/>
    <property type="match status" value="6"/>
</dbReference>
<dbReference type="Pfam" id="PF13432">
    <property type="entry name" value="TPR_16"/>
    <property type="match status" value="1"/>
</dbReference>
<accession>A0A9P1FDR6</accession>
<feature type="transmembrane region" description="Helical" evidence="4">
    <location>
        <begin position="520"/>
        <end position="542"/>
    </location>
</feature>
<dbReference type="EMBL" id="CAMXCT010000001">
    <property type="protein sequence ID" value="CAI3972246.1"/>
    <property type="molecule type" value="Genomic_DNA"/>
</dbReference>
<dbReference type="PANTHER" id="PTHR44227">
    <property type="match status" value="1"/>
</dbReference>
<dbReference type="AlphaFoldDB" id="A0A9P1FDR6"/>
<proteinExistence type="predicted"/>
<feature type="transmembrane region" description="Helical" evidence="4">
    <location>
        <begin position="15"/>
        <end position="35"/>
    </location>
</feature>
<evidence type="ECO:0000256" key="2">
    <source>
        <dbReference type="ARBA" id="ARBA00022803"/>
    </source>
</evidence>
<feature type="transmembrane region" description="Helical" evidence="4">
    <location>
        <begin position="674"/>
        <end position="692"/>
    </location>
</feature>
<keyword evidence="7" id="KW-1185">Reference proteome</keyword>
<evidence type="ECO:0000313" key="6">
    <source>
        <dbReference type="EMBL" id="CAL4759558.1"/>
    </source>
</evidence>
<keyword evidence="4" id="KW-0812">Transmembrane</keyword>
<feature type="repeat" description="TPR" evidence="3">
    <location>
        <begin position="930"/>
        <end position="963"/>
    </location>
</feature>
<feature type="transmembrane region" description="Helical" evidence="4">
    <location>
        <begin position="562"/>
        <end position="589"/>
    </location>
</feature>
<dbReference type="SUPFAM" id="SSF48452">
    <property type="entry name" value="TPR-like"/>
    <property type="match status" value="1"/>
</dbReference>
<feature type="transmembrane region" description="Helical" evidence="4">
    <location>
        <begin position="193"/>
        <end position="211"/>
    </location>
</feature>
<dbReference type="InterPro" id="IPR052346">
    <property type="entry name" value="O-mannosyl-transferase_TMTC"/>
</dbReference>
<feature type="transmembrane region" description="Helical" evidence="4">
    <location>
        <begin position="472"/>
        <end position="493"/>
    </location>
</feature>
<keyword evidence="4" id="KW-1133">Transmembrane helix</keyword>
<evidence type="ECO:0000313" key="7">
    <source>
        <dbReference type="Proteomes" id="UP001152797"/>
    </source>
</evidence>
<reference evidence="5" key="1">
    <citation type="submission" date="2022-10" db="EMBL/GenBank/DDBJ databases">
        <authorList>
            <person name="Chen Y."/>
            <person name="Dougan E. K."/>
            <person name="Chan C."/>
            <person name="Rhodes N."/>
            <person name="Thang M."/>
        </authorList>
    </citation>
    <scope>NUCLEOTIDE SEQUENCE</scope>
</reference>
<dbReference type="Pfam" id="PF13424">
    <property type="entry name" value="TPR_12"/>
    <property type="match status" value="1"/>
</dbReference>
<name>A0A9P1FDR6_9DINO</name>
<dbReference type="Gene3D" id="1.25.40.10">
    <property type="entry name" value="Tetratricopeptide repeat domain"/>
    <property type="match status" value="1"/>
</dbReference>
<feature type="transmembrane region" description="Helical" evidence="4">
    <location>
        <begin position="730"/>
        <end position="747"/>
    </location>
</feature>
<feature type="transmembrane region" description="Helical" evidence="4">
    <location>
        <begin position="753"/>
        <end position="770"/>
    </location>
</feature>
<evidence type="ECO:0000256" key="3">
    <source>
        <dbReference type="PROSITE-ProRule" id="PRU00339"/>
    </source>
</evidence>
<protein>
    <submittedName>
        <fullName evidence="6">Protein O-mannosyl-transferase F38B6.6 (Transmembrane O-mannosyltransferase targeting cadherins 1) (Transmembrane and tetratricopeptide repeat-containing 1) (TMTC1)</fullName>
    </submittedName>
</protein>
<organism evidence="5">
    <name type="scientific">Cladocopium goreaui</name>
    <dbReference type="NCBI Taxonomy" id="2562237"/>
    <lineage>
        <taxon>Eukaryota</taxon>
        <taxon>Sar</taxon>
        <taxon>Alveolata</taxon>
        <taxon>Dinophyceae</taxon>
        <taxon>Suessiales</taxon>
        <taxon>Symbiodiniaceae</taxon>
        <taxon>Cladocopium</taxon>
    </lineage>
</organism>
<dbReference type="Pfam" id="PF13414">
    <property type="entry name" value="TPR_11"/>
    <property type="match status" value="1"/>
</dbReference>
<evidence type="ECO:0000256" key="1">
    <source>
        <dbReference type="ARBA" id="ARBA00022737"/>
    </source>
</evidence>
<keyword evidence="1" id="KW-0677">Repeat</keyword>
<feature type="repeat" description="TPR" evidence="3">
    <location>
        <begin position="964"/>
        <end position="997"/>
    </location>
</feature>
<feature type="transmembrane region" description="Helical" evidence="4">
    <location>
        <begin position="639"/>
        <end position="662"/>
    </location>
</feature>
<evidence type="ECO:0000313" key="5">
    <source>
        <dbReference type="EMBL" id="CAI3972246.1"/>
    </source>
</evidence>
<feature type="repeat" description="TPR" evidence="3">
    <location>
        <begin position="896"/>
        <end position="929"/>
    </location>
</feature>
<feature type="repeat" description="TPR" evidence="3">
    <location>
        <begin position="828"/>
        <end position="861"/>
    </location>
</feature>
<feature type="transmembrane region" description="Helical" evidence="4">
    <location>
        <begin position="601"/>
        <end position="619"/>
    </location>
</feature>
<keyword evidence="2 3" id="KW-0802">TPR repeat</keyword>
<dbReference type="InterPro" id="IPR019734">
    <property type="entry name" value="TPR_rpt"/>
</dbReference>
<feature type="transmembrane region" description="Helical" evidence="4">
    <location>
        <begin position="698"/>
        <end position="718"/>
    </location>
</feature>
<dbReference type="PROSITE" id="PS50293">
    <property type="entry name" value="TPR_REGION"/>
    <property type="match status" value="4"/>
</dbReference>